<comment type="caution">
    <text evidence="2">The sequence shown here is derived from an EMBL/GenBank/DDBJ whole genome shotgun (WGS) entry which is preliminary data.</text>
</comment>
<dbReference type="Proteomes" id="UP000030437">
    <property type="component" value="Unassembled WGS sequence"/>
</dbReference>
<dbReference type="RefSeq" id="WP_036157598.1">
    <property type="nucleotide sequence ID" value="NZ_AVCX01000002.1"/>
</dbReference>
<dbReference type="OrthoDB" id="2454928at2"/>
<protein>
    <submittedName>
        <fullName evidence="2">Multidrug ABC transporter ATPase</fullName>
    </submittedName>
</protein>
<dbReference type="eggNOG" id="ENOG502ZK8R">
    <property type="taxonomic scope" value="Bacteria"/>
</dbReference>
<sequence>MEKDKDQIVNGNMANTMEELKNLGKQMEHLRDEQQLEQDGREADPVQFDEKNQ</sequence>
<proteinExistence type="predicted"/>
<gene>
    <name evidence="2" type="ORF">CD32_18930</name>
</gene>
<dbReference type="EMBL" id="JPVP01000059">
    <property type="protein sequence ID" value="KGR82908.1"/>
    <property type="molecule type" value="Genomic_DNA"/>
</dbReference>
<organism evidence="2 3">
    <name type="scientific">Lysinibacillus odysseyi 34hs-1 = NBRC 100172</name>
    <dbReference type="NCBI Taxonomy" id="1220589"/>
    <lineage>
        <taxon>Bacteria</taxon>
        <taxon>Bacillati</taxon>
        <taxon>Bacillota</taxon>
        <taxon>Bacilli</taxon>
        <taxon>Bacillales</taxon>
        <taxon>Bacillaceae</taxon>
        <taxon>Lysinibacillus</taxon>
    </lineage>
</organism>
<feature type="region of interest" description="Disordered" evidence="1">
    <location>
        <begin position="31"/>
        <end position="53"/>
    </location>
</feature>
<name>A0A0A3IJB4_9BACI</name>
<evidence type="ECO:0000256" key="1">
    <source>
        <dbReference type="SAM" id="MobiDB-lite"/>
    </source>
</evidence>
<evidence type="ECO:0000313" key="2">
    <source>
        <dbReference type="EMBL" id="KGR82908.1"/>
    </source>
</evidence>
<dbReference type="AlphaFoldDB" id="A0A0A3IJB4"/>
<reference evidence="2 3" key="1">
    <citation type="submission" date="2014-02" db="EMBL/GenBank/DDBJ databases">
        <title>Draft genome sequence of Lysinibacillus odysseyi NBRC 100172.</title>
        <authorList>
            <person name="Zhang F."/>
            <person name="Wang G."/>
            <person name="Zhang L."/>
        </authorList>
    </citation>
    <scope>NUCLEOTIDE SEQUENCE [LARGE SCALE GENOMIC DNA]</scope>
    <source>
        <strain evidence="2 3">NBRC 100172</strain>
    </source>
</reference>
<keyword evidence="3" id="KW-1185">Reference proteome</keyword>
<evidence type="ECO:0000313" key="3">
    <source>
        <dbReference type="Proteomes" id="UP000030437"/>
    </source>
</evidence>
<accession>A0A0A3IJB4</accession>